<feature type="compositionally biased region" description="Basic and acidic residues" evidence="1">
    <location>
        <begin position="107"/>
        <end position="119"/>
    </location>
</feature>
<proteinExistence type="predicted"/>
<organism evidence="2 3">
    <name type="scientific">Trifolium medium</name>
    <dbReference type="NCBI Taxonomy" id="97028"/>
    <lineage>
        <taxon>Eukaryota</taxon>
        <taxon>Viridiplantae</taxon>
        <taxon>Streptophyta</taxon>
        <taxon>Embryophyta</taxon>
        <taxon>Tracheophyta</taxon>
        <taxon>Spermatophyta</taxon>
        <taxon>Magnoliopsida</taxon>
        <taxon>eudicotyledons</taxon>
        <taxon>Gunneridae</taxon>
        <taxon>Pentapetalae</taxon>
        <taxon>rosids</taxon>
        <taxon>fabids</taxon>
        <taxon>Fabales</taxon>
        <taxon>Fabaceae</taxon>
        <taxon>Papilionoideae</taxon>
        <taxon>50 kb inversion clade</taxon>
        <taxon>NPAAA clade</taxon>
        <taxon>Hologalegina</taxon>
        <taxon>IRL clade</taxon>
        <taxon>Trifolieae</taxon>
        <taxon>Trifolium</taxon>
    </lineage>
</organism>
<comment type="caution">
    <text evidence="2">The sequence shown here is derived from an EMBL/GenBank/DDBJ whole genome shotgun (WGS) entry which is preliminary data.</text>
</comment>
<dbReference type="AlphaFoldDB" id="A0A392PTL0"/>
<sequence>RVCSNSRHYPSIFPTHQPSLPPLTLLCSRLLSQPVTPLSPKLLCRDVAWVGGGMIDFLRVAMPPLTPAVQLLFCRSTLSGSHTIYRRLFSDRDQKRIRSITSSGRSRKNETQQEEEKVSCAETMVSR</sequence>
<accession>A0A392PTL0</accession>
<evidence type="ECO:0000313" key="2">
    <source>
        <dbReference type="EMBL" id="MCI14265.1"/>
    </source>
</evidence>
<reference evidence="2 3" key="1">
    <citation type="journal article" date="2018" name="Front. Plant Sci.">
        <title>Red Clover (Trifolium pratense) and Zigzag Clover (T. medium) - A Picture of Genomic Similarities and Differences.</title>
        <authorList>
            <person name="Dluhosova J."/>
            <person name="Istvanek J."/>
            <person name="Nedelnik J."/>
            <person name="Repkova J."/>
        </authorList>
    </citation>
    <scope>NUCLEOTIDE SEQUENCE [LARGE SCALE GENOMIC DNA]</scope>
    <source>
        <strain evidence="3">cv. 10/8</strain>
        <tissue evidence="2">Leaf</tissue>
    </source>
</reference>
<evidence type="ECO:0000313" key="3">
    <source>
        <dbReference type="Proteomes" id="UP000265520"/>
    </source>
</evidence>
<protein>
    <submittedName>
        <fullName evidence="2">Uncharacterized protein</fullName>
    </submittedName>
</protein>
<dbReference type="Proteomes" id="UP000265520">
    <property type="component" value="Unassembled WGS sequence"/>
</dbReference>
<feature type="non-terminal residue" evidence="2">
    <location>
        <position position="1"/>
    </location>
</feature>
<evidence type="ECO:0000256" key="1">
    <source>
        <dbReference type="SAM" id="MobiDB-lite"/>
    </source>
</evidence>
<feature type="region of interest" description="Disordered" evidence="1">
    <location>
        <begin position="99"/>
        <end position="127"/>
    </location>
</feature>
<name>A0A392PTL0_9FABA</name>
<dbReference type="EMBL" id="LXQA010091656">
    <property type="protein sequence ID" value="MCI14265.1"/>
    <property type="molecule type" value="Genomic_DNA"/>
</dbReference>
<keyword evidence="3" id="KW-1185">Reference proteome</keyword>